<dbReference type="STRING" id="200324.A0A2N5VEN2"/>
<dbReference type="Proteomes" id="UP000235388">
    <property type="component" value="Unassembled WGS sequence"/>
</dbReference>
<reference evidence="3 4" key="1">
    <citation type="submission" date="2017-11" db="EMBL/GenBank/DDBJ databases">
        <title>De novo assembly and phasing of dikaryotic genomes from two isolates of Puccinia coronata f. sp. avenae, the causal agent of oat crown rust.</title>
        <authorList>
            <person name="Miller M.E."/>
            <person name="Zhang Y."/>
            <person name="Omidvar V."/>
            <person name="Sperschneider J."/>
            <person name="Schwessinger B."/>
            <person name="Raley C."/>
            <person name="Palmer J.M."/>
            <person name="Garnica D."/>
            <person name="Upadhyaya N."/>
            <person name="Rathjen J."/>
            <person name="Taylor J.M."/>
            <person name="Park R.F."/>
            <person name="Dodds P.N."/>
            <person name="Hirsch C.D."/>
            <person name="Kianian S.F."/>
            <person name="Figueroa M."/>
        </authorList>
    </citation>
    <scope>NUCLEOTIDE SEQUENCE [LARGE SCALE GENOMIC DNA]</scope>
    <source>
        <strain evidence="3">12NC29</strain>
    </source>
</reference>
<dbReference type="Pfam" id="PF14223">
    <property type="entry name" value="Retrotran_gag_2"/>
    <property type="match status" value="1"/>
</dbReference>
<keyword evidence="1" id="KW-0479">Metal-binding</keyword>
<comment type="caution">
    <text evidence="3">The sequence shown here is derived from an EMBL/GenBank/DDBJ whole genome shotgun (WGS) entry which is preliminary data.</text>
</comment>
<evidence type="ECO:0000313" key="4">
    <source>
        <dbReference type="Proteomes" id="UP000235388"/>
    </source>
</evidence>
<evidence type="ECO:0000256" key="1">
    <source>
        <dbReference type="PROSITE-ProRule" id="PRU00047"/>
    </source>
</evidence>
<dbReference type="EMBL" id="PGCJ01000103">
    <property type="protein sequence ID" value="PLW48440.1"/>
    <property type="molecule type" value="Genomic_DNA"/>
</dbReference>
<evidence type="ECO:0000259" key="2">
    <source>
        <dbReference type="PROSITE" id="PS50158"/>
    </source>
</evidence>
<gene>
    <name evidence="3" type="ORF">PCANC_10211</name>
</gene>
<name>A0A2N5VEN2_9BASI</name>
<accession>A0A2N5VEN2</accession>
<dbReference type="InterPro" id="IPR001878">
    <property type="entry name" value="Znf_CCHC"/>
</dbReference>
<dbReference type="GO" id="GO:0008270">
    <property type="term" value="F:zinc ion binding"/>
    <property type="evidence" value="ECO:0007669"/>
    <property type="project" value="UniProtKB-KW"/>
</dbReference>
<keyword evidence="1" id="KW-0863">Zinc-finger</keyword>
<keyword evidence="1" id="KW-0862">Zinc</keyword>
<dbReference type="OrthoDB" id="2505270at2759"/>
<sequence length="308" mass="34754">MASSALTLDVLNQCYIVESSRYLLTSDNYSIWTVSIKAKLEDIGSREVVTGLLKIDEKTTAEEIAAYSVLNRKGYSKIIQNLDASNLALVSTTLPETDWFNGRALWKLLKEKYAGSDLFARSAALDHFLDLEYSEVGSFCSAIQLSNQRLVLANVLKDDQVKIMIMLRKLPRGQYQSFRDIIAMGFATETFESAIKRLESYAVSNNIKKETFASSSDQATMMTTTSTSKPTILCSHCGKTGHRPYNCWIKHPEKAPKTEAAHLTVQENYAQLTDKPSSDADGHFTYFRTPDGNRYHLDDCKWENVKYF</sequence>
<dbReference type="PROSITE" id="PS50158">
    <property type="entry name" value="ZF_CCHC"/>
    <property type="match status" value="1"/>
</dbReference>
<dbReference type="AlphaFoldDB" id="A0A2N5VEN2"/>
<organism evidence="3 4">
    <name type="scientific">Puccinia coronata f. sp. avenae</name>
    <dbReference type="NCBI Taxonomy" id="200324"/>
    <lineage>
        <taxon>Eukaryota</taxon>
        <taxon>Fungi</taxon>
        <taxon>Dikarya</taxon>
        <taxon>Basidiomycota</taxon>
        <taxon>Pucciniomycotina</taxon>
        <taxon>Pucciniomycetes</taxon>
        <taxon>Pucciniales</taxon>
        <taxon>Pucciniaceae</taxon>
        <taxon>Puccinia</taxon>
    </lineage>
</organism>
<protein>
    <recommendedName>
        <fullName evidence="2">CCHC-type domain-containing protein</fullName>
    </recommendedName>
</protein>
<proteinExistence type="predicted"/>
<feature type="domain" description="CCHC-type" evidence="2">
    <location>
        <begin position="234"/>
        <end position="247"/>
    </location>
</feature>
<keyword evidence="4" id="KW-1185">Reference proteome</keyword>
<dbReference type="GO" id="GO:0003676">
    <property type="term" value="F:nucleic acid binding"/>
    <property type="evidence" value="ECO:0007669"/>
    <property type="project" value="InterPro"/>
</dbReference>
<evidence type="ECO:0000313" key="3">
    <source>
        <dbReference type="EMBL" id="PLW48440.1"/>
    </source>
</evidence>